<name>A0ABR5IE14_9ACTN</name>
<dbReference type="EMBL" id="LDTZ01000015">
    <property type="protein sequence ID" value="KNA91823.1"/>
    <property type="molecule type" value="Genomic_DNA"/>
</dbReference>
<sequence length="295" mass="31241">MSDSSAGSRGISRRQLLGASGLATVVLALSRTPAARAAPSPPDGYLDMPPIARQILGGLRMASRDALRGVSVMVMPGDDRYSKQQGVTGRGPGAMSDGAADEFVGLVDRFLPQGDQLLRPLAVALSVTLTDLAVTPLQLPDDKVASAVDRALGVSDNDRTFPLSLIAGLVMDVAALLVGAPLAGPFASPFANANFQTKARAFELVEQPAADLLAVFDNALPQPLRGSGAGLLRFVGGILLDGSAFTVWSEHRLYDYTARRLSRRPVSWNITGYRPNGLVDGHDDFIGYYKGFEEF</sequence>
<proteinExistence type="predicted"/>
<organism evidence="1 2">
    <name type="scientific">Gordonia jacobaea</name>
    <dbReference type="NCBI Taxonomy" id="122202"/>
    <lineage>
        <taxon>Bacteria</taxon>
        <taxon>Bacillati</taxon>
        <taxon>Actinomycetota</taxon>
        <taxon>Actinomycetes</taxon>
        <taxon>Mycobacteriales</taxon>
        <taxon>Gordoniaceae</taxon>
        <taxon>Gordonia</taxon>
    </lineage>
</organism>
<dbReference type="InterPro" id="IPR006311">
    <property type="entry name" value="TAT_signal"/>
</dbReference>
<reference evidence="1 2" key="1">
    <citation type="submission" date="2015-05" db="EMBL/GenBank/DDBJ databases">
        <title>Draft genome sequence of the bacterium Gordonia jacobaea a new member of the Gordonia genus.</title>
        <authorList>
            <person name="Jimenez-Galisteo G."/>
            <person name="Dominguez A."/>
            <person name="Munoz E."/>
            <person name="Vinas M."/>
        </authorList>
    </citation>
    <scope>NUCLEOTIDE SEQUENCE [LARGE SCALE GENOMIC DNA]</scope>
    <source>
        <strain evidence="2">mv1</strain>
    </source>
</reference>
<evidence type="ECO:0000313" key="2">
    <source>
        <dbReference type="Proteomes" id="UP000037247"/>
    </source>
</evidence>
<keyword evidence="2" id="KW-1185">Reference proteome</keyword>
<gene>
    <name evidence="1" type="ORF">ABW18_06265</name>
</gene>
<evidence type="ECO:0000313" key="1">
    <source>
        <dbReference type="EMBL" id="KNA91823.1"/>
    </source>
</evidence>
<dbReference type="RefSeq" id="WP_049698163.1">
    <property type="nucleotide sequence ID" value="NZ_LDTZ01000015.1"/>
</dbReference>
<accession>A0ABR5IE14</accession>
<protein>
    <submittedName>
        <fullName evidence="1">Uncharacterized protein</fullName>
    </submittedName>
</protein>
<comment type="caution">
    <text evidence="1">The sequence shown here is derived from an EMBL/GenBank/DDBJ whole genome shotgun (WGS) entry which is preliminary data.</text>
</comment>
<dbReference type="PROSITE" id="PS51318">
    <property type="entry name" value="TAT"/>
    <property type="match status" value="1"/>
</dbReference>
<dbReference type="Proteomes" id="UP000037247">
    <property type="component" value="Unassembled WGS sequence"/>
</dbReference>